<sequence length="534" mass="58646">EDHVDERVGLSPSVSSKRDLKESSPFSLPSVRKVQIGGEEGSHRITKVNVKKFSTMSQSVPLPDSSRSINGEPIFMPPPSPEGSNPYSMWRIGGNSEHGSVNGDTLSDNLSTGSSPRPSDPNLMHTVRPVSSEESPVPSPASPMAFPMGGVRSFVQPRTSPGSSTSCQGRPSPAYGNGSPAQYAGISPIHSRSTFPTPPCKYHSSQAMPNKRSVYDFMVVEPIMRRKVVKRNKQLDREIDDMVSSGSDSESLTSDRSLSPGCHKHVMKLNIPDIQYQFLNQTAKDKAKDSLRNILKAFSNDQPLDILRDLLTHNEVAQLDTSIRQGNLESERMKSCSSALHNPNTSFNRKISYPPGSLNAIKETSDDVLVLSGSHSSGHGAKTEIMQLLCLMSNSKEWTEALNSFYVGDYPPKGSLCICSRKEPAVLSMMLIGDSGKNTFVGLNCLKIIARKKDHPMGVWTKFLLQSMTKGIHNAKLVQVHDGIATFKIKNLCNLAEHLEQLMSVYETTVPLSTTKQSLKIRTKMSHETMFTNE</sequence>
<feature type="non-terminal residue" evidence="2">
    <location>
        <position position="534"/>
    </location>
</feature>
<keyword evidence="3" id="KW-1185">Reference proteome</keyword>
<feature type="compositionally biased region" description="Polar residues" evidence="1">
    <location>
        <begin position="156"/>
        <end position="169"/>
    </location>
</feature>
<evidence type="ECO:0000313" key="3">
    <source>
        <dbReference type="Proteomes" id="UP000318571"/>
    </source>
</evidence>
<feature type="region of interest" description="Disordered" evidence="1">
    <location>
        <begin position="1"/>
        <end position="26"/>
    </location>
</feature>
<feature type="compositionally biased region" description="Polar residues" evidence="1">
    <location>
        <begin position="55"/>
        <end position="69"/>
    </location>
</feature>
<evidence type="ECO:0000256" key="1">
    <source>
        <dbReference type="SAM" id="MobiDB-lite"/>
    </source>
</evidence>
<comment type="caution">
    <text evidence="2">The sequence shown here is derived from an EMBL/GenBank/DDBJ whole genome shotgun (WGS) entry which is preliminary data.</text>
</comment>
<organism evidence="2 3">
    <name type="scientific">Tigriopus californicus</name>
    <name type="common">Marine copepod</name>
    <dbReference type="NCBI Taxonomy" id="6832"/>
    <lineage>
        <taxon>Eukaryota</taxon>
        <taxon>Metazoa</taxon>
        <taxon>Ecdysozoa</taxon>
        <taxon>Arthropoda</taxon>
        <taxon>Crustacea</taxon>
        <taxon>Multicrustacea</taxon>
        <taxon>Hexanauplia</taxon>
        <taxon>Copepoda</taxon>
        <taxon>Harpacticoida</taxon>
        <taxon>Harpacticidae</taxon>
        <taxon>Tigriopus</taxon>
    </lineage>
</organism>
<dbReference type="EMBL" id="VCGU01000009">
    <property type="protein sequence ID" value="TRY70059.1"/>
    <property type="molecule type" value="Genomic_DNA"/>
</dbReference>
<feature type="compositionally biased region" description="Polar residues" evidence="1">
    <location>
        <begin position="97"/>
        <end position="117"/>
    </location>
</feature>
<reference evidence="2 3" key="1">
    <citation type="journal article" date="2018" name="Nat. Ecol. Evol.">
        <title>Genomic signatures of mitonuclear coevolution across populations of Tigriopus californicus.</title>
        <authorList>
            <person name="Barreto F.S."/>
            <person name="Watson E.T."/>
            <person name="Lima T.G."/>
            <person name="Willett C.S."/>
            <person name="Edmands S."/>
            <person name="Li W."/>
            <person name="Burton R.S."/>
        </authorList>
    </citation>
    <scope>NUCLEOTIDE SEQUENCE [LARGE SCALE GENOMIC DNA]</scope>
    <source>
        <strain evidence="2 3">San Diego</strain>
    </source>
</reference>
<feature type="non-terminal residue" evidence="2">
    <location>
        <position position="1"/>
    </location>
</feature>
<gene>
    <name evidence="2" type="ORF">TCAL_05215</name>
</gene>
<evidence type="ECO:0000313" key="2">
    <source>
        <dbReference type="EMBL" id="TRY70059.1"/>
    </source>
</evidence>
<feature type="region of interest" description="Disordered" evidence="1">
    <location>
        <begin position="55"/>
        <end position="207"/>
    </location>
</feature>
<name>A0A553NXA7_TIGCA</name>
<protein>
    <submittedName>
        <fullName evidence="2">Uncharacterized protein</fullName>
    </submittedName>
</protein>
<dbReference type="AlphaFoldDB" id="A0A553NXA7"/>
<dbReference type="Proteomes" id="UP000318571">
    <property type="component" value="Chromosome 9"/>
</dbReference>
<feature type="compositionally biased region" description="Low complexity" evidence="1">
    <location>
        <begin position="129"/>
        <end position="148"/>
    </location>
</feature>
<accession>A0A553NXA7</accession>
<proteinExistence type="predicted"/>